<dbReference type="AlphaFoldDB" id="A0A1E5G208"/>
<accession>A0A1E5G208</accession>
<gene>
    <name evidence="2" type="ORF">BHF68_05315</name>
</gene>
<feature type="domain" description="NmrA-like" evidence="1">
    <location>
        <begin position="1"/>
        <end position="237"/>
    </location>
</feature>
<dbReference type="PANTHER" id="PTHR12126:SF11">
    <property type="entry name" value="NADH DEHYDROGENASE [UBIQUINONE] 1 ALPHA SUBCOMPLEX SUBUNIT 9, MITOCHONDRIAL"/>
    <property type="match status" value="1"/>
</dbReference>
<dbReference type="STRING" id="766136.BHF68_05315"/>
<sequence length="508" mass="56612">MKDTILVTGATGYIGGRLVPLLLEKGYSVRCFTRNTNRLLGMGWSKAEFIQGDALNPESLKDVFTGITVAYYLIHSMGQAKKGNFHSQDIEAARNFSVAAKKAGVQRIIYLSGLGSDADHLSEHLKSRHITGDTLRESGIPVTEFRAAQIIGAGSISFEMIRYLVERLPVMIAPKWVSTKSQPIAVDNVLQYLSAAIETPDSIGKVIEIGSQDTITYKGLLLLYAKLRGLKRRIIVVPVLTPELSARWVHLVTPISKTMAIPLISGMRNKVVVTDNIARIIFPTIKPMSCKEAIQKAIEHNKTNSLPTIWSSSIASSNLPSNQEQDTEQSWRTYAQKEGMFIESRSMVFNTNADTAFSIIQCIGGAKGWFYANTLWKIRGFWDKLMGGVGLLRGRRCDTTLRVGDPLDVWRVEELEPNRLLCLRAEMQLPGKAWLVYKVNELEDSNLGNTDSENQDSGSPRVIVEQTAYFEPKGLKGLIYWYSLVPAHCFMFTGMLTEIKKQAEASKR</sequence>
<dbReference type="Pfam" id="PF11066">
    <property type="entry name" value="DUF2867"/>
    <property type="match status" value="1"/>
</dbReference>
<dbReference type="OrthoDB" id="9774199at2"/>
<dbReference type="SUPFAM" id="SSF51735">
    <property type="entry name" value="NAD(P)-binding Rossmann-fold domains"/>
    <property type="match status" value="1"/>
</dbReference>
<reference evidence="2 3" key="1">
    <citation type="submission" date="2016-09" db="EMBL/GenBank/DDBJ databases">
        <title>Draft genome sequence for the type strain of Desulfuribacillus alkaliarsenatis AHT28, an obligately anaerobic, sulfidogenic bacterium isolated from Russian soda lake sediments.</title>
        <authorList>
            <person name="Abin C.A."/>
            <person name="Hollibaugh J.T."/>
        </authorList>
    </citation>
    <scope>NUCLEOTIDE SEQUENCE [LARGE SCALE GENOMIC DNA]</scope>
    <source>
        <strain evidence="2 3">AHT28</strain>
    </source>
</reference>
<dbReference type="Pfam" id="PF05368">
    <property type="entry name" value="NmrA"/>
    <property type="match status" value="1"/>
</dbReference>
<proteinExistence type="predicted"/>
<comment type="caution">
    <text evidence="2">The sequence shown here is derived from an EMBL/GenBank/DDBJ whole genome shotgun (WGS) entry which is preliminary data.</text>
</comment>
<evidence type="ECO:0000313" key="2">
    <source>
        <dbReference type="EMBL" id="OEF97020.1"/>
    </source>
</evidence>
<protein>
    <recommendedName>
        <fullName evidence="1">NmrA-like domain-containing protein</fullName>
    </recommendedName>
</protein>
<name>A0A1E5G208_9FIRM</name>
<dbReference type="CDD" id="cd05245">
    <property type="entry name" value="SDR_a2"/>
    <property type="match status" value="1"/>
</dbReference>
<evidence type="ECO:0000259" key="1">
    <source>
        <dbReference type="Pfam" id="PF05368"/>
    </source>
</evidence>
<dbReference type="PANTHER" id="PTHR12126">
    <property type="entry name" value="NADH-UBIQUINONE OXIDOREDUCTASE 39 KDA SUBUNIT-RELATED"/>
    <property type="match status" value="1"/>
</dbReference>
<dbReference type="InterPro" id="IPR008030">
    <property type="entry name" value="NmrA-like"/>
</dbReference>
<dbReference type="Gene3D" id="3.40.50.720">
    <property type="entry name" value="NAD(P)-binding Rossmann-like Domain"/>
    <property type="match status" value="1"/>
</dbReference>
<dbReference type="Proteomes" id="UP000094296">
    <property type="component" value="Unassembled WGS sequence"/>
</dbReference>
<dbReference type="EMBL" id="MIJE01000022">
    <property type="protein sequence ID" value="OEF97020.1"/>
    <property type="molecule type" value="Genomic_DNA"/>
</dbReference>
<dbReference type="GO" id="GO:0044877">
    <property type="term" value="F:protein-containing complex binding"/>
    <property type="evidence" value="ECO:0007669"/>
    <property type="project" value="TreeGrafter"/>
</dbReference>
<dbReference type="InterPro" id="IPR051207">
    <property type="entry name" value="ComplexI_NDUFA9_subunit"/>
</dbReference>
<organism evidence="2 3">
    <name type="scientific">Desulfuribacillus alkaliarsenatis</name>
    <dbReference type="NCBI Taxonomy" id="766136"/>
    <lineage>
        <taxon>Bacteria</taxon>
        <taxon>Bacillati</taxon>
        <taxon>Bacillota</taxon>
        <taxon>Desulfuribacillia</taxon>
        <taxon>Desulfuribacillales</taxon>
        <taxon>Desulfuribacillaceae</taxon>
        <taxon>Desulfuribacillus</taxon>
    </lineage>
</organism>
<dbReference type="RefSeq" id="WP_069643066.1">
    <property type="nucleotide sequence ID" value="NZ_MIJE01000022.1"/>
</dbReference>
<keyword evidence="3" id="KW-1185">Reference proteome</keyword>
<dbReference type="InterPro" id="IPR021295">
    <property type="entry name" value="DUF2867"/>
</dbReference>
<evidence type="ECO:0000313" key="3">
    <source>
        <dbReference type="Proteomes" id="UP000094296"/>
    </source>
</evidence>
<dbReference type="InterPro" id="IPR036291">
    <property type="entry name" value="NAD(P)-bd_dom_sf"/>
</dbReference>